<dbReference type="Pfam" id="PF00903">
    <property type="entry name" value="Glyoxalase"/>
    <property type="match status" value="1"/>
</dbReference>
<accession>A0A2K2HEJ5</accession>
<dbReference type="Proteomes" id="UP000236340">
    <property type="component" value="Unassembled WGS sequence"/>
</dbReference>
<protein>
    <submittedName>
        <fullName evidence="2">Glyoxalase</fullName>
    </submittedName>
</protein>
<organism evidence="2 3">
    <name type="scientific">Geothermobacter hydrogeniphilus</name>
    <dbReference type="NCBI Taxonomy" id="1969733"/>
    <lineage>
        <taxon>Bacteria</taxon>
        <taxon>Pseudomonadati</taxon>
        <taxon>Thermodesulfobacteriota</taxon>
        <taxon>Desulfuromonadia</taxon>
        <taxon>Desulfuromonadales</taxon>
        <taxon>Geothermobacteraceae</taxon>
        <taxon>Geothermobacter</taxon>
    </lineage>
</organism>
<dbReference type="InterPro" id="IPR004360">
    <property type="entry name" value="Glyas_Fos-R_dOase_dom"/>
</dbReference>
<evidence type="ECO:0000313" key="2">
    <source>
        <dbReference type="EMBL" id="PNU21700.1"/>
    </source>
</evidence>
<dbReference type="InterPro" id="IPR037523">
    <property type="entry name" value="VOC_core"/>
</dbReference>
<name>A0A2K2HEJ5_9BACT</name>
<dbReference type="SUPFAM" id="SSF54593">
    <property type="entry name" value="Glyoxalase/Bleomycin resistance protein/Dihydroxybiphenyl dioxygenase"/>
    <property type="match status" value="1"/>
</dbReference>
<reference evidence="2 3" key="1">
    <citation type="journal article" date="2018" name="Genome Announc.">
        <title>Genome Sequence of Geothermobacter sp. HR-1 Iron Reducer from the Loihi Seamount.</title>
        <authorList>
            <person name="Smith H."/>
            <person name="Abuyen K."/>
            <person name="Tremblay J."/>
            <person name="Savalia P."/>
            <person name="Perez-Rodriguez I."/>
            <person name="Emerson D."/>
            <person name="Tully B."/>
            <person name="Amend J."/>
        </authorList>
    </citation>
    <scope>NUCLEOTIDE SEQUENCE [LARGE SCALE GENOMIC DNA]</scope>
    <source>
        <strain evidence="2 3">HR-1</strain>
    </source>
</reference>
<sequence>MSLTLTLAVADLDRTEIFYRDILGLQLETFEPAPGFPRVLLLLCGDTAILFRRQQALEASHPALFEHLDRHPKGVGMTLELKLPDLEAARRAIDRQQLHLLYELDDDEFNHREIWVHDPDGYLLILT</sequence>
<comment type="caution">
    <text evidence="2">The sequence shown here is derived from an EMBL/GenBank/DDBJ whole genome shotgun (WGS) entry which is preliminary data.</text>
</comment>
<proteinExistence type="predicted"/>
<dbReference type="RefSeq" id="WP_103113815.1">
    <property type="nucleotide sequence ID" value="NZ_PPFX01000001.1"/>
</dbReference>
<gene>
    <name evidence="2" type="ORF">C2E25_00260</name>
</gene>
<feature type="domain" description="VOC" evidence="1">
    <location>
        <begin position="1"/>
        <end position="127"/>
    </location>
</feature>
<dbReference type="OrthoDB" id="9793039at2"/>
<dbReference type="PROSITE" id="PS51819">
    <property type="entry name" value="VOC"/>
    <property type="match status" value="1"/>
</dbReference>
<dbReference type="CDD" id="cd06587">
    <property type="entry name" value="VOC"/>
    <property type="match status" value="1"/>
</dbReference>
<dbReference type="Gene3D" id="3.10.180.10">
    <property type="entry name" value="2,3-Dihydroxybiphenyl 1,2-Dioxygenase, domain 1"/>
    <property type="match status" value="1"/>
</dbReference>
<evidence type="ECO:0000313" key="3">
    <source>
        <dbReference type="Proteomes" id="UP000236340"/>
    </source>
</evidence>
<dbReference type="AlphaFoldDB" id="A0A2K2HEJ5"/>
<dbReference type="InterPro" id="IPR029068">
    <property type="entry name" value="Glyas_Bleomycin-R_OHBP_Dase"/>
</dbReference>
<dbReference type="EMBL" id="PPFX01000001">
    <property type="protein sequence ID" value="PNU21700.1"/>
    <property type="molecule type" value="Genomic_DNA"/>
</dbReference>
<evidence type="ECO:0000259" key="1">
    <source>
        <dbReference type="PROSITE" id="PS51819"/>
    </source>
</evidence>